<dbReference type="Proteomes" id="UP000001593">
    <property type="component" value="Unassembled WGS sequence"/>
</dbReference>
<dbReference type="OMA" id="HLNQLEW"/>
<dbReference type="InParanoid" id="A7SFW3"/>
<evidence type="ECO:0000256" key="2">
    <source>
        <dbReference type="ARBA" id="ARBA00040808"/>
    </source>
</evidence>
<evidence type="ECO:0000256" key="1">
    <source>
        <dbReference type="ARBA" id="ARBA00038508"/>
    </source>
</evidence>
<evidence type="ECO:0000313" key="3">
    <source>
        <dbReference type="EMBL" id="EDO37399.1"/>
    </source>
</evidence>
<dbReference type="KEGG" id="nve:5508937"/>
<dbReference type="GO" id="GO:0016538">
    <property type="term" value="F:cyclin-dependent protein serine/threonine kinase regulator activity"/>
    <property type="evidence" value="ECO:0000318"/>
    <property type="project" value="GO_Central"/>
</dbReference>
<dbReference type="GO" id="GO:0005634">
    <property type="term" value="C:nucleus"/>
    <property type="evidence" value="ECO:0000318"/>
    <property type="project" value="GO_Central"/>
</dbReference>
<gene>
    <name evidence="3" type="ORF">NEMVEDRAFT_v1g233155</name>
</gene>
<feature type="non-terminal residue" evidence="3">
    <location>
        <position position="209"/>
    </location>
</feature>
<dbReference type="HOGENOM" id="CLU_051510_1_0_1"/>
<proteinExistence type="inferred from homology"/>
<keyword evidence="4" id="KW-1185">Reference proteome</keyword>
<dbReference type="eggNOG" id="KOG1674">
    <property type="taxonomic scope" value="Eukaryota"/>
</dbReference>
<reference evidence="3 4" key="1">
    <citation type="journal article" date="2007" name="Science">
        <title>Sea anemone genome reveals ancestral eumetazoan gene repertoire and genomic organization.</title>
        <authorList>
            <person name="Putnam N.H."/>
            <person name="Srivastava M."/>
            <person name="Hellsten U."/>
            <person name="Dirks B."/>
            <person name="Chapman J."/>
            <person name="Salamov A."/>
            <person name="Terry A."/>
            <person name="Shapiro H."/>
            <person name="Lindquist E."/>
            <person name="Kapitonov V.V."/>
            <person name="Jurka J."/>
            <person name="Genikhovich G."/>
            <person name="Grigoriev I.V."/>
            <person name="Lucas S.M."/>
            <person name="Steele R.E."/>
            <person name="Finnerty J.R."/>
            <person name="Technau U."/>
            <person name="Martindale M.Q."/>
            <person name="Rokhsar D.S."/>
        </authorList>
    </citation>
    <scope>NUCLEOTIDE SEQUENCE [LARGE SCALE GENOMIC DNA]</scope>
    <source>
        <strain evidence="4">CH2 X CH6</strain>
    </source>
</reference>
<dbReference type="Pfam" id="PF08613">
    <property type="entry name" value="Cyclin"/>
    <property type="match status" value="1"/>
</dbReference>
<dbReference type="GO" id="GO:0000307">
    <property type="term" value="C:cyclin-dependent protein kinase holoenzyme complex"/>
    <property type="evidence" value="ECO:0000318"/>
    <property type="project" value="GO_Central"/>
</dbReference>
<evidence type="ECO:0000313" key="4">
    <source>
        <dbReference type="Proteomes" id="UP000001593"/>
    </source>
</evidence>
<dbReference type="InterPro" id="IPR013922">
    <property type="entry name" value="Cyclin_PHO80-like"/>
</dbReference>
<name>A7SFW3_NEMVE</name>
<comment type="similarity">
    <text evidence="1">Belongs to the CNPPD1 family.</text>
</comment>
<dbReference type="PhylomeDB" id="A7SFW3"/>
<dbReference type="CDD" id="cd20557">
    <property type="entry name" value="CYCLIN_ScPCL1-like"/>
    <property type="match status" value="1"/>
</dbReference>
<accession>A7SFW3</accession>
<dbReference type="EMBL" id="DS469647">
    <property type="protein sequence ID" value="EDO37399.1"/>
    <property type="molecule type" value="Genomic_DNA"/>
</dbReference>
<dbReference type="GO" id="GO:0019901">
    <property type="term" value="F:protein kinase binding"/>
    <property type="evidence" value="ECO:0007669"/>
    <property type="project" value="InterPro"/>
</dbReference>
<organism evidence="3 4">
    <name type="scientific">Nematostella vectensis</name>
    <name type="common">Starlet sea anemone</name>
    <dbReference type="NCBI Taxonomy" id="45351"/>
    <lineage>
        <taxon>Eukaryota</taxon>
        <taxon>Metazoa</taxon>
        <taxon>Cnidaria</taxon>
        <taxon>Anthozoa</taxon>
        <taxon>Hexacorallia</taxon>
        <taxon>Actiniaria</taxon>
        <taxon>Edwardsiidae</taxon>
        <taxon>Nematostella</taxon>
    </lineage>
</organism>
<dbReference type="PANTHER" id="PTHR15615:SF108">
    <property type="entry name" value="PROTEIN CNPPD1"/>
    <property type="match status" value="1"/>
</dbReference>
<dbReference type="STRING" id="45351.A7SFW3"/>
<dbReference type="OrthoDB" id="244495at2759"/>
<protein>
    <recommendedName>
        <fullName evidence="2">Protein CNPPD1</fullName>
    </recommendedName>
</protein>
<dbReference type="AlphaFoldDB" id="A7SFW3"/>
<sequence length="209" mass="23851">MADHRSFSNRLRKTLYYGEFADASLPSDPVTDVAVEVLNSAVPNKRRRLDRKYAHSVARRAKISPCALMMGLLYAERLRLKPTTSSKDLSSSDVFLISVMVASKYLYDEGEDEEVFNDEWAKAGLRTVRDINKLEREFLDLMDWNLFISPQEFSNFVNKIESQVAVTKGLSRGWLTYSDVETLLNNKKLMESLSALAYDLLNVRDSCFG</sequence>
<dbReference type="PANTHER" id="PTHR15615">
    <property type="match status" value="1"/>
</dbReference>
<dbReference type="Gene3D" id="1.10.472.10">
    <property type="entry name" value="Cyclin-like"/>
    <property type="match status" value="1"/>
</dbReference>